<accession>A0ABC8S1B3</accession>
<dbReference type="AlphaFoldDB" id="A0ABC8S1B3"/>
<keyword evidence="2" id="KW-1185">Reference proteome</keyword>
<proteinExistence type="predicted"/>
<reference evidence="1 2" key="1">
    <citation type="submission" date="2024-02" db="EMBL/GenBank/DDBJ databases">
        <authorList>
            <person name="Vignale AGUSTIN F."/>
            <person name="Sosa J E."/>
            <person name="Modenutti C."/>
        </authorList>
    </citation>
    <scope>NUCLEOTIDE SEQUENCE [LARGE SCALE GENOMIC DNA]</scope>
</reference>
<evidence type="ECO:0000313" key="2">
    <source>
        <dbReference type="Proteomes" id="UP001642360"/>
    </source>
</evidence>
<gene>
    <name evidence="1" type="ORF">ILEXP_LOCUS16035</name>
</gene>
<protein>
    <submittedName>
        <fullName evidence="1">Uncharacterized protein</fullName>
    </submittedName>
</protein>
<comment type="caution">
    <text evidence="1">The sequence shown here is derived from an EMBL/GenBank/DDBJ whole genome shotgun (WGS) entry which is preliminary data.</text>
</comment>
<dbReference type="Proteomes" id="UP001642360">
    <property type="component" value="Unassembled WGS sequence"/>
</dbReference>
<evidence type="ECO:0000313" key="1">
    <source>
        <dbReference type="EMBL" id="CAK9148107.1"/>
    </source>
</evidence>
<sequence length="292" mass="31599">MIEGPLAFTVTPETVKSVRFCNRLSQTPVSLLRLLVQVKDRKLEVSSGGKRIGEMGQLMNFKSLREERDLRAVMDNATSSEHFERRRETRWRKGLEESQVVALWRGVGGAQGSLEVGTLRDWRALSCFGSRVEVEVEEGEDGVVGVGEVNGAGDGSGVGFGEVVGVGVEGGLVGFVEVVGVGAEGGLVGFGEVVGVGAEGGLVGEMDVFVVVVVVVVDGGEREEVRVVMVVEESRRRREILVRRKRWSGAIAASERQFTVKTVIENCELKKKMKSLRVKEKTSLTTSFAAVC</sequence>
<name>A0ABC8S1B3_9AQUA</name>
<organism evidence="1 2">
    <name type="scientific">Ilex paraguariensis</name>
    <name type="common">yerba mate</name>
    <dbReference type="NCBI Taxonomy" id="185542"/>
    <lineage>
        <taxon>Eukaryota</taxon>
        <taxon>Viridiplantae</taxon>
        <taxon>Streptophyta</taxon>
        <taxon>Embryophyta</taxon>
        <taxon>Tracheophyta</taxon>
        <taxon>Spermatophyta</taxon>
        <taxon>Magnoliopsida</taxon>
        <taxon>eudicotyledons</taxon>
        <taxon>Gunneridae</taxon>
        <taxon>Pentapetalae</taxon>
        <taxon>asterids</taxon>
        <taxon>campanulids</taxon>
        <taxon>Aquifoliales</taxon>
        <taxon>Aquifoliaceae</taxon>
        <taxon>Ilex</taxon>
    </lineage>
</organism>
<dbReference type="EMBL" id="CAUOFW020001725">
    <property type="protein sequence ID" value="CAK9148107.1"/>
    <property type="molecule type" value="Genomic_DNA"/>
</dbReference>